<keyword evidence="7" id="KW-0235">DNA replication</keyword>
<evidence type="ECO:0000256" key="4">
    <source>
        <dbReference type="ARBA" id="ARBA00019114"/>
    </source>
</evidence>
<dbReference type="CDD" id="cd04485">
    <property type="entry name" value="DnaE_OBF"/>
    <property type="match status" value="1"/>
</dbReference>
<dbReference type="SMART" id="SM00481">
    <property type="entry name" value="POLIIIAc"/>
    <property type="match status" value="1"/>
</dbReference>
<dbReference type="PANTHER" id="PTHR32294">
    <property type="entry name" value="DNA POLYMERASE III SUBUNIT ALPHA"/>
    <property type="match status" value="1"/>
</dbReference>
<dbReference type="Gene3D" id="3.20.20.140">
    <property type="entry name" value="Metal-dependent hydrolases"/>
    <property type="match status" value="1"/>
</dbReference>
<keyword evidence="6" id="KW-0548">Nucleotidyltransferase</keyword>
<dbReference type="GO" id="GO:0003887">
    <property type="term" value="F:DNA-directed DNA polymerase activity"/>
    <property type="evidence" value="ECO:0007669"/>
    <property type="project" value="UniProtKB-KW"/>
</dbReference>
<comment type="similarity">
    <text evidence="2">Belongs to the DNA polymerase type-C family. DnaE subfamily.</text>
</comment>
<evidence type="ECO:0000256" key="5">
    <source>
        <dbReference type="ARBA" id="ARBA00022679"/>
    </source>
</evidence>
<dbReference type="Proteomes" id="UP000199163">
    <property type="component" value="Unassembled WGS sequence"/>
</dbReference>
<dbReference type="OrthoDB" id="9803237at2"/>
<evidence type="ECO:0000313" key="12">
    <source>
        <dbReference type="EMBL" id="SDH32855.1"/>
    </source>
</evidence>
<reference evidence="12 13" key="1">
    <citation type="submission" date="2016-10" db="EMBL/GenBank/DDBJ databases">
        <authorList>
            <person name="de Groot N.N."/>
        </authorList>
    </citation>
    <scope>NUCLEOTIDE SEQUENCE [LARGE SCALE GENOMIC DNA]</scope>
    <source>
        <strain evidence="12 13">DSM 21632</strain>
    </source>
</reference>
<evidence type="ECO:0000256" key="10">
    <source>
        <dbReference type="ARBA" id="ARBA00049244"/>
    </source>
</evidence>
<name>A0A1G8BHZ1_9BACI</name>
<dbReference type="InterPro" id="IPR016195">
    <property type="entry name" value="Pol/histidinol_Pase-like"/>
</dbReference>
<evidence type="ECO:0000256" key="3">
    <source>
        <dbReference type="ARBA" id="ARBA00012417"/>
    </source>
</evidence>
<dbReference type="GO" id="GO:0008408">
    <property type="term" value="F:3'-5' exonuclease activity"/>
    <property type="evidence" value="ECO:0007669"/>
    <property type="project" value="InterPro"/>
</dbReference>
<dbReference type="Pfam" id="PF17657">
    <property type="entry name" value="DNA_pol3_finger"/>
    <property type="match status" value="1"/>
</dbReference>
<dbReference type="InterPro" id="IPR004365">
    <property type="entry name" value="NA-bd_OB_tRNA"/>
</dbReference>
<protein>
    <recommendedName>
        <fullName evidence="4">DNA polymerase III subunit alpha</fullName>
        <ecNumber evidence="3">2.7.7.7</ecNumber>
    </recommendedName>
</protein>
<dbReference type="InterPro" id="IPR029460">
    <property type="entry name" value="DNAPol_HHH"/>
</dbReference>
<dbReference type="Gene3D" id="1.10.150.870">
    <property type="match status" value="1"/>
</dbReference>
<comment type="catalytic activity">
    <reaction evidence="10">
        <text>DNA(n) + a 2'-deoxyribonucleoside 5'-triphosphate = DNA(n+1) + diphosphate</text>
        <dbReference type="Rhea" id="RHEA:22508"/>
        <dbReference type="Rhea" id="RHEA-COMP:17339"/>
        <dbReference type="Rhea" id="RHEA-COMP:17340"/>
        <dbReference type="ChEBI" id="CHEBI:33019"/>
        <dbReference type="ChEBI" id="CHEBI:61560"/>
        <dbReference type="ChEBI" id="CHEBI:173112"/>
        <dbReference type="EC" id="2.7.7.7"/>
    </reaction>
</comment>
<evidence type="ECO:0000313" key="13">
    <source>
        <dbReference type="Proteomes" id="UP000199163"/>
    </source>
</evidence>
<keyword evidence="8" id="KW-0239">DNA-directed DNA polymerase</keyword>
<dbReference type="Pfam" id="PF07733">
    <property type="entry name" value="DNA_pol3_alpha"/>
    <property type="match status" value="1"/>
</dbReference>
<dbReference type="RefSeq" id="WP_091271897.1">
    <property type="nucleotide sequence ID" value="NZ_FNDK01000004.1"/>
</dbReference>
<feature type="domain" description="Polymerase/histidinol phosphatase N-terminal" evidence="11">
    <location>
        <begin position="4"/>
        <end position="71"/>
    </location>
</feature>
<dbReference type="GO" id="GO:0005737">
    <property type="term" value="C:cytoplasm"/>
    <property type="evidence" value="ECO:0007669"/>
    <property type="project" value="UniProtKB-SubCell"/>
</dbReference>
<organism evidence="12 13">
    <name type="scientific">Alteribacillus persepolensis</name>
    <dbReference type="NCBI Taxonomy" id="568899"/>
    <lineage>
        <taxon>Bacteria</taxon>
        <taxon>Bacillati</taxon>
        <taxon>Bacillota</taxon>
        <taxon>Bacilli</taxon>
        <taxon>Bacillales</taxon>
        <taxon>Bacillaceae</taxon>
        <taxon>Alteribacillus</taxon>
    </lineage>
</organism>
<dbReference type="STRING" id="568899.SAMN05192534_10455"/>
<dbReference type="PANTHER" id="PTHR32294:SF0">
    <property type="entry name" value="DNA POLYMERASE III SUBUNIT ALPHA"/>
    <property type="match status" value="1"/>
</dbReference>
<dbReference type="AlphaFoldDB" id="A0A1G8BHZ1"/>
<dbReference type="InterPro" id="IPR003141">
    <property type="entry name" value="Pol/His_phosphatase_N"/>
</dbReference>
<evidence type="ECO:0000256" key="8">
    <source>
        <dbReference type="ARBA" id="ARBA00022932"/>
    </source>
</evidence>
<evidence type="ECO:0000256" key="1">
    <source>
        <dbReference type="ARBA" id="ARBA00004496"/>
    </source>
</evidence>
<accession>A0A1G8BHZ1</accession>
<comment type="subcellular location">
    <subcellularLocation>
        <location evidence="1">Cytoplasm</location>
    </subcellularLocation>
</comment>
<keyword evidence="5" id="KW-0808">Transferase</keyword>
<evidence type="ECO:0000256" key="7">
    <source>
        <dbReference type="ARBA" id="ARBA00022705"/>
    </source>
</evidence>
<dbReference type="InterPro" id="IPR011708">
    <property type="entry name" value="DNA_pol3_alpha_NTPase_dom"/>
</dbReference>
<dbReference type="Pfam" id="PF02811">
    <property type="entry name" value="PHP"/>
    <property type="match status" value="1"/>
</dbReference>
<dbReference type="InterPro" id="IPR004013">
    <property type="entry name" value="PHP_dom"/>
</dbReference>
<dbReference type="InterPro" id="IPR004805">
    <property type="entry name" value="DnaE2/DnaE/PolC"/>
</dbReference>
<sequence>MEFIHLHTHTEYSLLESTARIRDLVNKAAACNMPALAITDKNNMHGVIPFYKQCKQKSIKPIIGLELWLRGIVLPGEFPIVLLAENDKGYKHLLALATMKQTNQSMEFQDCLPFLSNCFVIVPFSDSEVTEALRANDNSSAESVLSHYADYVDSRRLYIEKQPVYKERSLLQQVEALGERHHVPFVAGNNIHMTEASEKNGVFALQAIAEGKALKDIKSDKKERGWGHFLSPEEIDQAFANDTTAVYHTAEIAGQCHITIDFEKRLLPKYPLPHSQSAAETLEVYCQQGAQQRYDVMTDDIQARLNEELAVIHRMGFDDYFLIVADFVSYAKGNGMLVGPGRGSAAGSLVAYTLGITDVDPLKHGLLFERFLNPERVTMPDIDIDFPDYRRDEVIRYVADKYGRDRVAQIVTFGTFGARAAIRDAGRIMEVPQALIDKLAQLVPQAPQMTLARAYQEEEAFRVFVERESTAQAVLKTAQHIEGLPRHTSVHAAGVVISENVLTEHVPLMGQDNDDLFLTQYPMEDLEGIGLLKMDFLGLKNLSLLERITKTIRYQERVQIDLRELPMDDEKTYAMLARGDTSGVFQLESDGMRNALRTIQPETLEDIAAVNALYRPGPMENISVYAERKNGSAHPTYPHESLQPILSSTYGVIIYQEQIMQIASVMAGYSFGEADLLRRAVSKKKREVLEEERQRFVKGALQNGFSKQDAARVYDVIVRFADYGFNRSHAVAYSFIAYQLAYLKAHYSSYFYASLLSINMTQQTKLSMYIREAKQQGLTIERPSIHKSEAGFYADHHCIYFGLLAVKQVNSRLVRAIAEERKNGRFTDMVDFLMRIDRSVVNRGALESLIKAGAFDDFREHRAMMLASIDRALEFTEFQKDLGELITDGDYDFRYVQTEPFTEIEALEAEKDATGFYLSGHPLNRYKRVLAPFQVVPLYERFLPAGFFWIAGVVEEYKQVRTKTGQSMAFLTVTDGTGDVDIVVFPSVYRTLKGKLDESTSILVYGRQDRHSRYNKMIANEFVSLEELQKQENLVLFLKITEDKDARSTAGAVKSILKRHPGGVQVYLVYETNQKVIKLNDSFRTNGGEGCLRELESVLGAEFVVLKESKG</sequence>
<keyword evidence="13" id="KW-1185">Reference proteome</keyword>
<evidence type="ECO:0000256" key="9">
    <source>
        <dbReference type="ARBA" id="ARBA00025611"/>
    </source>
</evidence>
<dbReference type="EMBL" id="FNDK01000004">
    <property type="protein sequence ID" value="SDH32855.1"/>
    <property type="molecule type" value="Genomic_DNA"/>
</dbReference>
<dbReference type="Pfam" id="PF14579">
    <property type="entry name" value="HHH_6"/>
    <property type="match status" value="1"/>
</dbReference>
<evidence type="ECO:0000259" key="11">
    <source>
        <dbReference type="SMART" id="SM00481"/>
    </source>
</evidence>
<dbReference type="NCBIfam" id="TIGR00594">
    <property type="entry name" value="polc"/>
    <property type="match status" value="1"/>
</dbReference>
<dbReference type="NCBIfam" id="NF004226">
    <property type="entry name" value="PRK05673.1"/>
    <property type="match status" value="1"/>
</dbReference>
<evidence type="ECO:0000256" key="2">
    <source>
        <dbReference type="ARBA" id="ARBA00009496"/>
    </source>
</evidence>
<dbReference type="Pfam" id="PF01336">
    <property type="entry name" value="tRNA_anti-codon"/>
    <property type="match status" value="1"/>
</dbReference>
<proteinExistence type="inferred from homology"/>
<dbReference type="InterPro" id="IPR040982">
    <property type="entry name" value="DNA_pol3_finger"/>
</dbReference>
<dbReference type="InterPro" id="IPR041931">
    <property type="entry name" value="DNA_pol3_alpha_thumb_dom"/>
</dbReference>
<dbReference type="GO" id="GO:0003676">
    <property type="term" value="F:nucleic acid binding"/>
    <property type="evidence" value="ECO:0007669"/>
    <property type="project" value="InterPro"/>
</dbReference>
<gene>
    <name evidence="12" type="ORF">SAMN05192534_10455</name>
</gene>
<evidence type="ECO:0000256" key="6">
    <source>
        <dbReference type="ARBA" id="ARBA00022695"/>
    </source>
</evidence>
<dbReference type="GO" id="GO:0006260">
    <property type="term" value="P:DNA replication"/>
    <property type="evidence" value="ECO:0007669"/>
    <property type="project" value="UniProtKB-KW"/>
</dbReference>
<dbReference type="SUPFAM" id="SSF89550">
    <property type="entry name" value="PHP domain-like"/>
    <property type="match status" value="1"/>
</dbReference>
<dbReference type="Gene3D" id="1.10.10.1600">
    <property type="entry name" value="Bacterial DNA polymerase III alpha subunit, thumb domain"/>
    <property type="match status" value="1"/>
</dbReference>
<comment type="function">
    <text evidence="9">DNA polymerase III is a complex, multichain enzyme responsible for most of the replicative synthesis in bacteria. This DNA polymerase also exhibits 3' to 5' exonuclease activity. The alpha chain is the DNA polymerase.</text>
</comment>
<dbReference type="EC" id="2.7.7.7" evidence="3"/>